<evidence type="ECO:0000256" key="1">
    <source>
        <dbReference type="SAM" id="MobiDB-lite"/>
    </source>
</evidence>
<feature type="transmembrane region" description="Helical" evidence="2">
    <location>
        <begin position="369"/>
        <end position="385"/>
    </location>
</feature>
<evidence type="ECO:0000256" key="2">
    <source>
        <dbReference type="SAM" id="Phobius"/>
    </source>
</evidence>
<feature type="transmembrane region" description="Helical" evidence="2">
    <location>
        <begin position="1267"/>
        <end position="1289"/>
    </location>
</feature>
<feature type="transmembrane region" description="Helical" evidence="2">
    <location>
        <begin position="190"/>
        <end position="207"/>
    </location>
</feature>
<organism evidence="4 5">
    <name type="scientific">Yimella lutea</name>
    <dbReference type="NCBI Taxonomy" id="587872"/>
    <lineage>
        <taxon>Bacteria</taxon>
        <taxon>Bacillati</taxon>
        <taxon>Actinomycetota</taxon>
        <taxon>Actinomycetes</taxon>
        <taxon>Micrococcales</taxon>
        <taxon>Dermacoccaceae</taxon>
        <taxon>Yimella</taxon>
    </lineage>
</organism>
<feature type="transmembrane region" description="Helical" evidence="2">
    <location>
        <begin position="1341"/>
        <end position="1360"/>
    </location>
</feature>
<dbReference type="Gene3D" id="2.60.120.260">
    <property type="entry name" value="Galactose-binding domain-like"/>
    <property type="match status" value="1"/>
</dbReference>
<feature type="transmembrane region" description="Helical" evidence="2">
    <location>
        <begin position="214"/>
        <end position="234"/>
    </location>
</feature>
<dbReference type="Pfam" id="PF11847">
    <property type="entry name" value="GT-C_AftD"/>
    <property type="match status" value="1"/>
</dbReference>
<keyword evidence="2" id="KW-0812">Transmembrane</keyword>
<keyword evidence="5" id="KW-1185">Reference proteome</keyword>
<comment type="caution">
    <text evidence="4">The sequence shown here is derived from an EMBL/GenBank/DDBJ whole genome shotgun (WGS) entry which is preliminary data.</text>
</comment>
<feature type="transmembrane region" description="Helical" evidence="2">
    <location>
        <begin position="288"/>
        <end position="311"/>
    </location>
</feature>
<reference evidence="4 5" key="1">
    <citation type="submission" date="2019-06" db="EMBL/GenBank/DDBJ databases">
        <title>Sequencing the genomes of 1000 actinobacteria strains.</title>
        <authorList>
            <person name="Klenk H.-P."/>
        </authorList>
    </citation>
    <scope>NUCLEOTIDE SEQUENCE [LARGE SCALE GENOMIC DNA]</scope>
    <source>
        <strain evidence="4 5">DSM 19828</strain>
    </source>
</reference>
<keyword evidence="4" id="KW-0808">Transferase</keyword>
<feature type="region of interest" description="Disordered" evidence="1">
    <location>
        <begin position="1360"/>
        <end position="1398"/>
    </location>
</feature>
<keyword evidence="2" id="KW-1133">Transmembrane helix</keyword>
<feature type="transmembrane region" description="Helical" evidence="2">
    <location>
        <begin position="397"/>
        <end position="418"/>
    </location>
</feature>
<dbReference type="InterPro" id="IPR008979">
    <property type="entry name" value="Galactose-bd-like_sf"/>
</dbReference>
<accession>A0A542EHY9</accession>
<protein>
    <submittedName>
        <fullName evidence="4">Arabinofuranan 3-O-arabinosyltransferase</fullName>
    </submittedName>
</protein>
<evidence type="ECO:0000313" key="4">
    <source>
        <dbReference type="EMBL" id="TQJ14952.1"/>
    </source>
</evidence>
<dbReference type="Proteomes" id="UP000320806">
    <property type="component" value="Unassembled WGS sequence"/>
</dbReference>
<dbReference type="SUPFAM" id="SSF49785">
    <property type="entry name" value="Galactose-binding domain-like"/>
    <property type="match status" value="1"/>
</dbReference>
<keyword evidence="2" id="KW-0472">Membrane</keyword>
<evidence type="ECO:0000259" key="3">
    <source>
        <dbReference type="Pfam" id="PF11847"/>
    </source>
</evidence>
<feature type="compositionally biased region" description="Polar residues" evidence="1">
    <location>
        <begin position="1378"/>
        <end position="1390"/>
    </location>
</feature>
<feature type="transmembrane region" description="Helical" evidence="2">
    <location>
        <begin position="318"/>
        <end position="337"/>
    </location>
</feature>
<proteinExistence type="predicted"/>
<dbReference type="InterPro" id="IPR021798">
    <property type="entry name" value="AftD_N"/>
</dbReference>
<feature type="transmembrane region" description="Helical" evidence="2">
    <location>
        <begin position="12"/>
        <end position="32"/>
    </location>
</feature>
<sequence length="1398" mass="149367">MRPRISRYACACVASVVGLALIVALNGFGSFYTDIKPEVYLAPWDTLARYLSGWTASPYLGSANFNVGLVPVLLVVGLLRAVGMNPEWAFKVFHFGLWLSAAWGANRLVRLLAPRASRWAGLVAGIVYLANPYQIQAGVTLAILLPMALLPWLLITFVHAVRHPRSWAWPAAFGLVFFGMSGMNVAVVPLLQLAALIPILLVARFAWRARISDLALVTAKCAAFVVGVSLYWLVPARAALTTGRQIVMQSETLDGIAKVSSFPEVLRGLGMWPLYGTDSSGPWVPQHAIFLVGTFVVLLTMLWPTLSALALRYLPGDVRGMVVGWIALAAVVMVGMFPGPGREESPFGRVLGEVLQNPAASAFRTTNKVGAVLALGFAVALGLAAEHWARAVQRRGWAAPLVFAMVSVLLTAWALPALTGRLYTSQMNIPGYWHEAARAADKGHPSSRVLFLPGQVRPTYRWTAQRPDDLPNSLLKRDAVLPETSPNASAPGGNYLAAVNDALQSAGTPANAISSYARYLGADRVLVRHDTVWEQDGGARPGLVDRVISVDPGLFGRANFGEPGEFVFGRGTDAYSYGEALMHPVQLYDVRDPVTAVRATSDNRSIVVAGDAWSIGRLAADGLLSTQPSFRYAADLTVGDLLHQLGQRHALVITDTNARRAAIPNRLTNGEGSLLAADETAKNMRALGTPDDQTVAVRSGAIVTASARGGTFFDVPSAAPENLLDADPDTSWLFGDFGRAVGQYATVRQPTPIRLGTVKVQQAQLGSARIDRLSVTAGGRTITHRLPDKGYASFDFGDLTTDTVRFTVAGTRGDGYNMVGLSDVKMAGALAIRTARTPLTYQSLHARLTPAQQQAFARTPLDVTLARQQGTASTADDPEKVFRRIVTLPDERSFTARATVRTKGDVETAYDDVAGYSRSTRATSSDFYFHNADARASMAVDGKSSTAWMPGGGTDGSWWQLTGSRRPVSSVTIDQAEGFGAQNNTDWAGWATVTVDGKKVVDQYKLRQDGRTTIKFPEVDGRTVRVTFKAAIGRRDGPPPRFTTIDTGARMAQDQPGPLDSAGSSGGRCLTVGTVDGQPLRMRPATKSIAGESEQATSWAACAPLSLGAGEHRIEQAAGFVVDSMTLTDRQDRVRVRTTDPVVKITKDTPSSKAMTVAASGPFNVILGQSYDARWKATANGRDLGAPTTLDGYSTGWRVPAGGRYEIEMRFGPQMWSNIAAGASGLVLIVALMSVVLAARRKRLFADDVMPTDVRTKQVPRWSKQAGAVLVAGFAVGWPGLVAAALVVALQRLRPVPPRHLLSVGAGLMFAAVPLYLWVIGDKRGTVSADAVALSLWPHRLAGFGLVVVLLAALSMRGSAAEPERGGPGRNTIPPDANNRSDTAAGTSPATEREGTPA</sequence>
<feature type="transmembrane region" description="Helical" evidence="2">
    <location>
        <begin position="1301"/>
        <end position="1320"/>
    </location>
</feature>
<evidence type="ECO:0000313" key="5">
    <source>
        <dbReference type="Proteomes" id="UP000320806"/>
    </source>
</evidence>
<dbReference type="EMBL" id="VFMO01000001">
    <property type="protein sequence ID" value="TQJ14952.1"/>
    <property type="molecule type" value="Genomic_DNA"/>
</dbReference>
<dbReference type="GO" id="GO:0016740">
    <property type="term" value="F:transferase activity"/>
    <property type="evidence" value="ECO:0007669"/>
    <property type="project" value="UniProtKB-KW"/>
</dbReference>
<name>A0A542EHY9_9MICO</name>
<feature type="transmembrane region" description="Helical" evidence="2">
    <location>
        <begin position="63"/>
        <end position="83"/>
    </location>
</feature>
<feature type="domain" description="Alpha-(1-&gt;3)-arabinofuranosyltransferase N-terminal GT-C" evidence="3">
    <location>
        <begin position="21"/>
        <end position="685"/>
    </location>
</feature>
<gene>
    <name evidence="4" type="ORF">FB459_2468</name>
</gene>
<feature type="transmembrane region" description="Helical" evidence="2">
    <location>
        <begin position="133"/>
        <end position="155"/>
    </location>
</feature>
<feature type="transmembrane region" description="Helical" evidence="2">
    <location>
        <begin position="1215"/>
        <end position="1239"/>
    </location>
</feature>